<name>A0A8J3W0L3_9ACTN</name>
<gene>
    <name evidence="2" type="ORF">Mth01_40000</name>
</gene>
<protein>
    <submittedName>
        <fullName evidence="2">Putative acetyltransferase</fullName>
    </submittedName>
</protein>
<reference evidence="2" key="1">
    <citation type="submission" date="2021-01" db="EMBL/GenBank/DDBJ databases">
        <title>Whole genome shotgun sequence of Sphaerimonospora thailandensis NBRC 107569.</title>
        <authorList>
            <person name="Komaki H."/>
            <person name="Tamura T."/>
        </authorList>
    </citation>
    <scope>NUCLEOTIDE SEQUENCE</scope>
    <source>
        <strain evidence="2">NBRC 107569</strain>
    </source>
</reference>
<dbReference type="Pfam" id="PF08445">
    <property type="entry name" value="FR47"/>
    <property type="match status" value="1"/>
</dbReference>
<evidence type="ECO:0000259" key="1">
    <source>
        <dbReference type="PROSITE" id="PS51186"/>
    </source>
</evidence>
<dbReference type="AlphaFoldDB" id="A0A8J3W0L3"/>
<sequence>MRWTFTRDVEEFAAVVEPWLLRDPVRNTVSLTVLRGLRAGQYAEDPLMGWFEDDDGSVAGVVVHTPPYPLRIGDVPSPALSLLVRELIERERVVGAVGGPLNAAEAFARDWWRPERHRSVERLYRLGALAPCAVPGKARTATIGELDEAAQWFREFQAEADVDVGADPTPVASAKINRAELLWWEDGGRCVALAAASTPIAGMSRIGPVYTPPEFRRRGYGSAVTHAASRKVMDEGAAEVLLFADLANPTSNSVYRKLGFLPVADHATIHFT</sequence>
<dbReference type="InterPro" id="IPR016181">
    <property type="entry name" value="Acyl_CoA_acyltransferase"/>
</dbReference>
<organism evidence="2 3">
    <name type="scientific">Sphaerimonospora thailandensis</name>
    <dbReference type="NCBI Taxonomy" id="795644"/>
    <lineage>
        <taxon>Bacteria</taxon>
        <taxon>Bacillati</taxon>
        <taxon>Actinomycetota</taxon>
        <taxon>Actinomycetes</taxon>
        <taxon>Streptosporangiales</taxon>
        <taxon>Streptosporangiaceae</taxon>
        <taxon>Sphaerimonospora</taxon>
    </lineage>
</organism>
<dbReference type="Gene3D" id="3.40.630.30">
    <property type="match status" value="1"/>
</dbReference>
<dbReference type="InterPro" id="IPR000182">
    <property type="entry name" value="GNAT_dom"/>
</dbReference>
<keyword evidence="3" id="KW-1185">Reference proteome</keyword>
<dbReference type="SUPFAM" id="SSF55729">
    <property type="entry name" value="Acyl-CoA N-acyltransferases (Nat)"/>
    <property type="match status" value="1"/>
</dbReference>
<accession>A0A8J3W0L3</accession>
<comment type="caution">
    <text evidence="2">The sequence shown here is derived from an EMBL/GenBank/DDBJ whole genome shotgun (WGS) entry which is preliminary data.</text>
</comment>
<dbReference type="CDD" id="cd04301">
    <property type="entry name" value="NAT_SF"/>
    <property type="match status" value="1"/>
</dbReference>
<dbReference type="EMBL" id="BOOG01000039">
    <property type="protein sequence ID" value="GIH71747.1"/>
    <property type="molecule type" value="Genomic_DNA"/>
</dbReference>
<dbReference type="InterPro" id="IPR013653">
    <property type="entry name" value="GCN5-like_dom"/>
</dbReference>
<evidence type="ECO:0000313" key="3">
    <source>
        <dbReference type="Proteomes" id="UP000610966"/>
    </source>
</evidence>
<feature type="domain" description="N-acetyltransferase" evidence="1">
    <location>
        <begin position="136"/>
        <end position="272"/>
    </location>
</feature>
<evidence type="ECO:0000313" key="2">
    <source>
        <dbReference type="EMBL" id="GIH71747.1"/>
    </source>
</evidence>
<dbReference type="Proteomes" id="UP000610966">
    <property type="component" value="Unassembled WGS sequence"/>
</dbReference>
<dbReference type="GO" id="GO:0016747">
    <property type="term" value="F:acyltransferase activity, transferring groups other than amino-acyl groups"/>
    <property type="evidence" value="ECO:0007669"/>
    <property type="project" value="InterPro"/>
</dbReference>
<dbReference type="PROSITE" id="PS51186">
    <property type="entry name" value="GNAT"/>
    <property type="match status" value="1"/>
</dbReference>
<proteinExistence type="predicted"/>
<dbReference type="RefSeq" id="WP_204017434.1">
    <property type="nucleotide sequence ID" value="NZ_BOOG01000039.1"/>
</dbReference>